<reference evidence="1" key="1">
    <citation type="journal article" date="2023" name="G3 (Bethesda)">
        <title>A reference genome for the long-term kleptoplast-retaining sea slug Elysia crispata morphotype clarki.</title>
        <authorList>
            <person name="Eastman K.E."/>
            <person name="Pendleton A.L."/>
            <person name="Shaikh M.A."/>
            <person name="Suttiyut T."/>
            <person name="Ogas R."/>
            <person name="Tomko P."/>
            <person name="Gavelis G."/>
            <person name="Widhalm J.R."/>
            <person name="Wisecaver J.H."/>
        </authorList>
    </citation>
    <scope>NUCLEOTIDE SEQUENCE</scope>
    <source>
        <strain evidence="1">ECLA1</strain>
    </source>
</reference>
<accession>A0AAE1D2Y8</accession>
<comment type="caution">
    <text evidence="1">The sequence shown here is derived from an EMBL/GenBank/DDBJ whole genome shotgun (WGS) entry which is preliminary data.</text>
</comment>
<proteinExistence type="predicted"/>
<gene>
    <name evidence="1" type="ORF">RRG08_036636</name>
</gene>
<organism evidence="1 2">
    <name type="scientific">Elysia crispata</name>
    <name type="common">lettuce slug</name>
    <dbReference type="NCBI Taxonomy" id="231223"/>
    <lineage>
        <taxon>Eukaryota</taxon>
        <taxon>Metazoa</taxon>
        <taxon>Spiralia</taxon>
        <taxon>Lophotrochozoa</taxon>
        <taxon>Mollusca</taxon>
        <taxon>Gastropoda</taxon>
        <taxon>Heterobranchia</taxon>
        <taxon>Euthyneura</taxon>
        <taxon>Panpulmonata</taxon>
        <taxon>Sacoglossa</taxon>
        <taxon>Placobranchoidea</taxon>
        <taxon>Plakobranchidae</taxon>
        <taxon>Elysia</taxon>
    </lineage>
</organism>
<name>A0AAE1D2Y8_9GAST</name>
<dbReference type="AlphaFoldDB" id="A0AAE1D2Y8"/>
<keyword evidence="2" id="KW-1185">Reference proteome</keyword>
<dbReference type="EMBL" id="JAWDGP010005606">
    <property type="protein sequence ID" value="KAK3755150.1"/>
    <property type="molecule type" value="Genomic_DNA"/>
</dbReference>
<evidence type="ECO:0000313" key="1">
    <source>
        <dbReference type="EMBL" id="KAK3755150.1"/>
    </source>
</evidence>
<evidence type="ECO:0000313" key="2">
    <source>
        <dbReference type="Proteomes" id="UP001283361"/>
    </source>
</evidence>
<dbReference type="Proteomes" id="UP001283361">
    <property type="component" value="Unassembled WGS sequence"/>
</dbReference>
<sequence length="113" mass="12939">MYHRDVDIRQRDLTTAAASFTCHQSRHRFVCLSSDYHAEFLICSCTVSSRRLGLWPVVQHLVSESRRVRRTIELAPLLPTYLPYLFYCSPIPGAISFLTSRAPAQRPSSRLDA</sequence>
<protein>
    <submittedName>
        <fullName evidence="1">Uncharacterized protein</fullName>
    </submittedName>
</protein>